<dbReference type="Gene3D" id="3.40.50.12780">
    <property type="entry name" value="N-terminal domain of ligase-like"/>
    <property type="match status" value="1"/>
</dbReference>
<dbReference type="GO" id="GO:0043041">
    <property type="term" value="P:amino acid activation for nonribosomal peptide biosynthetic process"/>
    <property type="evidence" value="ECO:0007669"/>
    <property type="project" value="TreeGrafter"/>
</dbReference>
<dbReference type="GO" id="GO:0031177">
    <property type="term" value="F:phosphopantetheine binding"/>
    <property type="evidence" value="ECO:0007669"/>
    <property type="project" value="TreeGrafter"/>
</dbReference>
<evidence type="ECO:0000256" key="2">
    <source>
        <dbReference type="ARBA" id="ARBA00022553"/>
    </source>
</evidence>
<dbReference type="GO" id="GO:0044550">
    <property type="term" value="P:secondary metabolite biosynthetic process"/>
    <property type="evidence" value="ECO:0007669"/>
    <property type="project" value="TreeGrafter"/>
</dbReference>
<evidence type="ECO:0000313" key="5">
    <source>
        <dbReference type="Proteomes" id="UP000054544"/>
    </source>
</evidence>
<dbReference type="Pfam" id="PF00501">
    <property type="entry name" value="AMP-binding"/>
    <property type="match status" value="1"/>
</dbReference>
<evidence type="ECO:0000256" key="1">
    <source>
        <dbReference type="ARBA" id="ARBA00022450"/>
    </source>
</evidence>
<keyword evidence="2" id="KW-0597">Phosphoprotein</keyword>
<reference evidence="5" key="1">
    <citation type="journal article" date="2014" name="BMC Genomics">
        <title>The genome sequence of the biocontrol fungus Metarhizium anisopliae and comparative genomics of Metarhizium species.</title>
        <authorList>
            <person name="Pattemore J.A."/>
            <person name="Hane J.K."/>
            <person name="Williams A.H."/>
            <person name="Wilson B.A."/>
            <person name="Stodart B.J."/>
            <person name="Ash G.J."/>
        </authorList>
    </citation>
    <scope>NUCLEOTIDE SEQUENCE [LARGE SCALE GENOMIC DNA]</scope>
    <source>
        <strain evidence="5">BRIP 53293</strain>
    </source>
</reference>
<dbReference type="Proteomes" id="UP000054544">
    <property type="component" value="Unassembled WGS sequence"/>
</dbReference>
<dbReference type="GO" id="GO:0005737">
    <property type="term" value="C:cytoplasm"/>
    <property type="evidence" value="ECO:0007669"/>
    <property type="project" value="TreeGrafter"/>
</dbReference>
<accession>A0A0D9NHU2</accession>
<name>A0A0D9NHU2_METAN</name>
<gene>
    <name evidence="4" type="ORF">H634G_11223</name>
</gene>
<keyword evidence="5" id="KW-1185">Reference proteome</keyword>
<dbReference type="PANTHER" id="PTHR45527">
    <property type="entry name" value="NONRIBOSOMAL PEPTIDE SYNTHETASE"/>
    <property type="match status" value="1"/>
</dbReference>
<dbReference type="AlphaFoldDB" id="A0A0D9NHU2"/>
<dbReference type="PANTHER" id="PTHR45527:SF1">
    <property type="entry name" value="FATTY ACID SYNTHASE"/>
    <property type="match status" value="1"/>
</dbReference>
<dbReference type="STRING" id="1291518.A0A0D9NHU2"/>
<dbReference type="InterPro" id="IPR000873">
    <property type="entry name" value="AMP-dep_synth/lig_dom"/>
</dbReference>
<evidence type="ECO:0000259" key="3">
    <source>
        <dbReference type="Pfam" id="PF00501"/>
    </source>
</evidence>
<dbReference type="InterPro" id="IPR042099">
    <property type="entry name" value="ANL_N_sf"/>
</dbReference>
<organism evidence="4 5">
    <name type="scientific">Metarhizium anisopliae BRIP 53293</name>
    <dbReference type="NCBI Taxonomy" id="1291518"/>
    <lineage>
        <taxon>Eukaryota</taxon>
        <taxon>Fungi</taxon>
        <taxon>Dikarya</taxon>
        <taxon>Ascomycota</taxon>
        <taxon>Pezizomycotina</taxon>
        <taxon>Sordariomycetes</taxon>
        <taxon>Hypocreomycetidae</taxon>
        <taxon>Hypocreales</taxon>
        <taxon>Clavicipitaceae</taxon>
        <taxon>Metarhizium</taxon>
    </lineage>
</organism>
<keyword evidence="1" id="KW-0596">Phosphopantetheine</keyword>
<feature type="domain" description="AMP-dependent synthetase/ligase" evidence="3">
    <location>
        <begin position="48"/>
        <end position="402"/>
    </location>
</feature>
<sequence length="580" mass="62402">MSDVNLQNGRQFAVSCGLETTSAPFTTVTSAFYAYSRLLRSSEIAVWDLSSNKKGRKITYQCLAAHVQALSRHLAKLGVGRGHRIPLIATQGLESVVGILAVLSCGAQFIPIDYNLQTDDYIQATVAWSGQDVVLSTSPAADDVLMRLFANTLEVVRIYSESVQFTNLEHYPATHDQANADDICYTTFTSDIPPSVLGGGREVHIKHKSVSNLVCLWPGNLGVRPGLCVGQLQSIGSDLAVWEIFGCLCNGGTLIIGSNEPEIAFREIQVLITTPTILSNYAPGQLPSLEVVAAVGEAVSDYLADLWAAHVGAFWNCYGSSETTIACIMSRHVRPDDFIPKYCQYGTFSAGCPVLTGRDGLAPIGSPIPNTYVCILDGNGRQRPVGLVGSIWVGGAGVCNDYVGYGPESYALNPFLDDESYIYRTGDYGFCNEDGSIELSPPVFAEDFAKSGHGLSRVELQRVKSSLHCAASSAADTPQVAVLAFGPEIHCFVVQKPGLKDADASQIQFDISQSMEQHMKILCDNKLFPTGAYISQIHPVENVPVGVNASKKRLARADRDSDTDSAIVAVDGAEAGIWRE</sequence>
<dbReference type="EMBL" id="KE384810">
    <property type="protein sequence ID" value="KJK73524.1"/>
    <property type="molecule type" value="Genomic_DNA"/>
</dbReference>
<proteinExistence type="predicted"/>
<evidence type="ECO:0000313" key="4">
    <source>
        <dbReference type="EMBL" id="KJK73524.1"/>
    </source>
</evidence>
<dbReference type="OrthoDB" id="3142841at2759"/>
<dbReference type="SUPFAM" id="SSF56801">
    <property type="entry name" value="Acetyl-CoA synthetase-like"/>
    <property type="match status" value="1"/>
</dbReference>
<protein>
    <recommendedName>
        <fullName evidence="3">AMP-dependent synthetase/ligase domain-containing protein</fullName>
    </recommendedName>
</protein>